<dbReference type="EMBL" id="LCUC01000406">
    <property type="protein sequence ID" value="KKY31208.1"/>
    <property type="molecule type" value="Genomic_DNA"/>
</dbReference>
<dbReference type="AlphaFoldDB" id="A0A0G2H7K2"/>
<evidence type="ECO:0000313" key="2">
    <source>
        <dbReference type="EMBL" id="KKY31208.1"/>
    </source>
</evidence>
<dbReference type="SUPFAM" id="SSF140736">
    <property type="entry name" value="Rv1873-like"/>
    <property type="match status" value="1"/>
</dbReference>
<feature type="compositionally biased region" description="Low complexity" evidence="1">
    <location>
        <begin position="660"/>
        <end position="670"/>
    </location>
</feature>
<dbReference type="Gene3D" id="3.90.70.10">
    <property type="entry name" value="Cysteine proteinases"/>
    <property type="match status" value="1"/>
</dbReference>
<protein>
    <submittedName>
        <fullName evidence="2">Putative ap-1 complex subunit mu-1</fullName>
    </submittedName>
</protein>
<dbReference type="OrthoDB" id="447037at2759"/>
<organism evidence="2 3">
    <name type="scientific">Diaporthe ampelina</name>
    <dbReference type="NCBI Taxonomy" id="1214573"/>
    <lineage>
        <taxon>Eukaryota</taxon>
        <taxon>Fungi</taxon>
        <taxon>Dikarya</taxon>
        <taxon>Ascomycota</taxon>
        <taxon>Pezizomycotina</taxon>
        <taxon>Sordariomycetes</taxon>
        <taxon>Sordariomycetidae</taxon>
        <taxon>Diaporthales</taxon>
        <taxon>Diaporthaceae</taxon>
        <taxon>Diaporthe</taxon>
    </lineage>
</organism>
<dbReference type="Gene3D" id="1.25.40.380">
    <property type="entry name" value="Protein of unknown function DUF1810"/>
    <property type="match status" value="1"/>
</dbReference>
<dbReference type="Pfam" id="PF08837">
    <property type="entry name" value="DUF1810"/>
    <property type="match status" value="1"/>
</dbReference>
<proteinExistence type="predicted"/>
<reference evidence="2 3" key="1">
    <citation type="submission" date="2015-05" db="EMBL/GenBank/DDBJ databases">
        <title>Distinctive expansion of gene families associated with plant cell wall degradation and secondary metabolism in the genomes of grapevine trunk pathogens.</title>
        <authorList>
            <person name="Lawrence D.P."/>
            <person name="Travadon R."/>
            <person name="Rolshausen P.E."/>
            <person name="Baumgartner K."/>
        </authorList>
    </citation>
    <scope>NUCLEOTIDE SEQUENCE [LARGE SCALE GENOMIC DNA]</scope>
    <source>
        <strain evidence="2">DA912</strain>
    </source>
</reference>
<reference evidence="2 3" key="2">
    <citation type="submission" date="2015-05" db="EMBL/GenBank/DDBJ databases">
        <authorList>
            <person name="Morales-Cruz A."/>
            <person name="Amrine K.C."/>
            <person name="Cantu D."/>
        </authorList>
    </citation>
    <scope>NUCLEOTIDE SEQUENCE [LARGE SCALE GENOMIC DNA]</scope>
    <source>
        <strain evidence="2">DA912</strain>
    </source>
</reference>
<feature type="region of interest" description="Disordered" evidence="1">
    <location>
        <begin position="955"/>
        <end position="988"/>
    </location>
</feature>
<dbReference type="InterPro" id="IPR014937">
    <property type="entry name" value="DUF1810"/>
</dbReference>
<evidence type="ECO:0000256" key="1">
    <source>
        <dbReference type="SAM" id="MobiDB-lite"/>
    </source>
</evidence>
<comment type="caution">
    <text evidence="2">The sequence shown here is derived from an EMBL/GenBank/DDBJ whole genome shotgun (WGS) entry which is preliminary data.</text>
</comment>
<feature type="compositionally biased region" description="Polar residues" evidence="1">
    <location>
        <begin position="684"/>
        <end position="693"/>
    </location>
</feature>
<name>A0A0G2H7K2_9PEZI</name>
<feature type="region of interest" description="Disordered" evidence="1">
    <location>
        <begin position="781"/>
        <end position="814"/>
    </location>
</feature>
<sequence length="988" mass="109672">MEAGANPAQIQAPGLLKADGHDLPIAQERPAIHKPLQAVLDAPALGPGHDLVKERVDQTDRFCPMYTTDLPNKSSYAPFTTYLGATMMALCNVSPFLNFLDEAEQKKAFSDPVLDVLASLARSFRGWNPNEEADIAQQNAVISRLGILRELIETPKPGQIGPFNDGGCHVIGFINCLFTRIEHAQLSQDLADDGNNASLPTRFKQLFKYFIVRHTPMRCRCGRPVLRRQDTQDAQPSGYYLRAEISKAMKLDQAISRAMWETTEIERTCPVCGDKVKAHDFDKFAYLPEVFCIFPHFIDKSGGPGNYKYLTDEKLTYPEWVDMSAFRDDPARPGDETDCTYKLQSIITSSDPIADGGTSYKTALRVNKNEFAQFDFNGTVTDSPHFVTFETINEASDNELEVPHLLIYVRERHAQAPNAVKSQSYPPQGNPPRDMIAKTTRPQDATKKAVSPIPTQPRPRENQPVSFNLQRFVAAQNQRGQTETVTPFERAESELRRGRKTGHWMWYMFPQVAGLSQSDRGQVYSIKSLAEARAYWNDPALKSRYLQLVDIVLNGSQTDLNVLFGADAEKFQASLTLFLYVCISNFEQSDYLQNVFQKFHMGLHTQTFNVFVPWLKSVGEEDAIYEVAVISGLDPAGLGGGGNGKQETRGHGPGISYTVTSTGTGSTTHTNHNKDGVKTKEPTMTRQPATTDSVGHGNSRVINATHGSAQRIGSALLSLADQELDDDDAQYEPEVVSAMNDRARNLGRAILGFGVPQDIPTPVATPETEERSRRLGRHLMSLSLSDDGPSYAGSYEPGDGYNPGYDSSLENAPGNLSLGNTGGGFGLDGSSDGPDDGVDPDEEELFQAIAIPTDPEDPRIKACKDWPLEDLKVEFQKEQLDWRGLKSDKEKHRRKFLKHFELERDYSIYHEGRLRQAIRDRGIPLRHDVDKADKAELVDALTNYDAQRLQGVEYVEGDESDESESISQPEGGCNTRPGDSETTEEASR</sequence>
<evidence type="ECO:0000313" key="3">
    <source>
        <dbReference type="Proteomes" id="UP000034680"/>
    </source>
</evidence>
<dbReference type="SUPFAM" id="SSF54001">
    <property type="entry name" value="Cysteine proteinases"/>
    <property type="match status" value="1"/>
</dbReference>
<gene>
    <name evidence="2" type="ORF">UCDDA912_g08849</name>
</gene>
<feature type="compositionally biased region" description="Basic and acidic residues" evidence="1">
    <location>
        <begin position="672"/>
        <end position="683"/>
    </location>
</feature>
<dbReference type="InterPro" id="IPR036287">
    <property type="entry name" value="Rv1873-like_sf"/>
</dbReference>
<feature type="region of interest" description="Disordered" evidence="1">
    <location>
        <begin position="639"/>
        <end position="698"/>
    </location>
</feature>
<dbReference type="InterPro" id="IPR038765">
    <property type="entry name" value="Papain-like_cys_pep_sf"/>
</dbReference>
<feature type="compositionally biased region" description="Acidic residues" evidence="1">
    <location>
        <begin position="955"/>
        <end position="964"/>
    </location>
</feature>
<feature type="region of interest" description="Disordered" evidence="1">
    <location>
        <begin position="819"/>
        <end position="838"/>
    </location>
</feature>
<feature type="region of interest" description="Disordered" evidence="1">
    <location>
        <begin position="418"/>
        <end position="463"/>
    </location>
</feature>
<dbReference type="Proteomes" id="UP000034680">
    <property type="component" value="Unassembled WGS sequence"/>
</dbReference>
<keyword evidence="3" id="KW-1185">Reference proteome</keyword>
<accession>A0A0G2H7K2</accession>